<dbReference type="Proteomes" id="UP000325440">
    <property type="component" value="Unassembled WGS sequence"/>
</dbReference>
<name>A0A5E4MTQ5_9HEMI</name>
<evidence type="ECO:0000256" key="9">
    <source>
        <dbReference type="ARBA" id="ARBA00022786"/>
    </source>
</evidence>
<dbReference type="PROSITE" id="PS50089">
    <property type="entry name" value="ZF_RING_2"/>
    <property type="match status" value="1"/>
</dbReference>
<sequence>MASADPIGLSKTWELSLYELHRTPQEAITDNTEIAVSPRSLHSELMCPICLDMLKKTMTTKECLHRFCSDCIVTALRSGNKECPTCRKKLVSKRSLRPDPNFDLLISKIYPSRDEYEAHQTRVLEKLNKSHSQANLVQSINEGIKIQTQNRLQRTKKNQQDEQNESSSSSTPKTPNNIGPVKDNVTRTVVQAKVAKKLKTVMISENDGPASSSADKSDITECDGASRGVTLDEIELVFKPHPTEMGSDNQLIKVLKENAVRYIKTTANATVEHLSTYLLMRLSLDLGPEHPERAVKFLIYVAPISGQYVPLNGNQTLRQVHDKYWKVNKPLEMFYSFN</sequence>
<evidence type="ECO:0000256" key="13">
    <source>
        <dbReference type="ARBA" id="ARBA00023242"/>
    </source>
</evidence>
<dbReference type="InterPro" id="IPR017907">
    <property type="entry name" value="Znf_RING_CS"/>
</dbReference>
<dbReference type="Pfam" id="PF13923">
    <property type="entry name" value="zf-C3HC4_2"/>
    <property type="match status" value="1"/>
</dbReference>
<evidence type="ECO:0000256" key="5">
    <source>
        <dbReference type="ARBA" id="ARBA00022491"/>
    </source>
</evidence>
<dbReference type="PANTHER" id="PTHR46076">
    <property type="entry name" value="E3 UBIQUITIN-PROTEIN LIGASE RING1 / RING 2 FAMILY MEMBER"/>
    <property type="match status" value="1"/>
</dbReference>
<gene>
    <name evidence="17" type="ORF">CINCED_3A004578</name>
</gene>
<keyword evidence="7" id="KW-0479">Metal-binding</keyword>
<evidence type="ECO:0000256" key="11">
    <source>
        <dbReference type="ARBA" id="ARBA00023015"/>
    </source>
</evidence>
<accession>A0A5E4MTQ5</accession>
<dbReference type="GO" id="GO:0008270">
    <property type="term" value="F:zinc ion binding"/>
    <property type="evidence" value="ECO:0007669"/>
    <property type="project" value="UniProtKB-KW"/>
</dbReference>
<dbReference type="Gene3D" id="3.10.20.90">
    <property type="entry name" value="Phosphatidylinositol 3-kinase Catalytic Subunit, Chain A, domain 1"/>
    <property type="match status" value="1"/>
</dbReference>
<reference evidence="17 18" key="1">
    <citation type="submission" date="2019-08" db="EMBL/GenBank/DDBJ databases">
        <authorList>
            <person name="Alioto T."/>
            <person name="Alioto T."/>
            <person name="Gomez Garrido J."/>
        </authorList>
    </citation>
    <scope>NUCLEOTIDE SEQUENCE [LARGE SCALE GENOMIC DNA]</scope>
</reference>
<evidence type="ECO:0000256" key="14">
    <source>
        <dbReference type="PROSITE-ProRule" id="PRU00175"/>
    </source>
</evidence>
<evidence type="ECO:0000313" key="18">
    <source>
        <dbReference type="Proteomes" id="UP000325440"/>
    </source>
</evidence>
<keyword evidence="8 14" id="KW-0863">Zinc-finger</keyword>
<dbReference type="Gene3D" id="3.30.40.10">
    <property type="entry name" value="Zinc/RING finger domain, C3HC4 (zinc finger)"/>
    <property type="match status" value="1"/>
</dbReference>
<proteinExistence type="predicted"/>
<dbReference type="CDD" id="cd16739">
    <property type="entry name" value="RING-HC_RING1"/>
    <property type="match status" value="1"/>
</dbReference>
<dbReference type="GO" id="GO:0003682">
    <property type="term" value="F:chromatin binding"/>
    <property type="evidence" value="ECO:0007669"/>
    <property type="project" value="TreeGrafter"/>
</dbReference>
<keyword evidence="18" id="KW-1185">Reference proteome</keyword>
<evidence type="ECO:0000256" key="6">
    <source>
        <dbReference type="ARBA" id="ARBA00022679"/>
    </source>
</evidence>
<comment type="catalytic activity">
    <reaction evidence="1">
        <text>S-ubiquitinyl-[E2 ubiquitin-conjugating enzyme]-L-cysteine + [acceptor protein]-L-lysine = [E2 ubiquitin-conjugating enzyme]-L-cysteine + N(6)-ubiquitinyl-[acceptor protein]-L-lysine.</text>
        <dbReference type="EC" id="2.3.2.27"/>
    </reaction>
</comment>
<dbReference type="SMART" id="SM00184">
    <property type="entry name" value="RING"/>
    <property type="match status" value="1"/>
</dbReference>
<dbReference type="InterPro" id="IPR013083">
    <property type="entry name" value="Znf_RING/FYVE/PHD"/>
</dbReference>
<dbReference type="InterPro" id="IPR043540">
    <property type="entry name" value="RING1/RING2"/>
</dbReference>
<dbReference type="GO" id="GO:0000151">
    <property type="term" value="C:ubiquitin ligase complex"/>
    <property type="evidence" value="ECO:0007669"/>
    <property type="project" value="InterPro"/>
</dbReference>
<organism evidence="17 18">
    <name type="scientific">Cinara cedri</name>
    <dbReference type="NCBI Taxonomy" id="506608"/>
    <lineage>
        <taxon>Eukaryota</taxon>
        <taxon>Metazoa</taxon>
        <taxon>Ecdysozoa</taxon>
        <taxon>Arthropoda</taxon>
        <taxon>Hexapoda</taxon>
        <taxon>Insecta</taxon>
        <taxon>Pterygota</taxon>
        <taxon>Neoptera</taxon>
        <taxon>Paraneoptera</taxon>
        <taxon>Hemiptera</taxon>
        <taxon>Sternorrhyncha</taxon>
        <taxon>Aphidomorpha</taxon>
        <taxon>Aphidoidea</taxon>
        <taxon>Aphididae</taxon>
        <taxon>Lachninae</taxon>
        <taxon>Cinara</taxon>
    </lineage>
</organism>
<comment type="pathway">
    <text evidence="3">Protein modification; protein ubiquitination.</text>
</comment>
<keyword evidence="9" id="KW-0833">Ubl conjugation pathway</keyword>
<dbReference type="EC" id="2.3.2.27" evidence="4"/>
<dbReference type="AlphaFoldDB" id="A0A5E4MTQ5"/>
<comment type="subcellular location">
    <subcellularLocation>
        <location evidence="2">Nucleus</location>
    </subcellularLocation>
</comment>
<dbReference type="CDD" id="cd17086">
    <property type="entry name" value="RAWUL_RING1_like"/>
    <property type="match status" value="1"/>
</dbReference>
<evidence type="ECO:0000313" key="17">
    <source>
        <dbReference type="EMBL" id="VVC35670.1"/>
    </source>
</evidence>
<dbReference type="EMBL" id="CABPRJ010001427">
    <property type="protein sequence ID" value="VVC35670.1"/>
    <property type="molecule type" value="Genomic_DNA"/>
</dbReference>
<keyword evidence="5" id="KW-0678">Repressor</keyword>
<dbReference type="GO" id="GO:0061630">
    <property type="term" value="F:ubiquitin protein ligase activity"/>
    <property type="evidence" value="ECO:0007669"/>
    <property type="project" value="UniProtKB-EC"/>
</dbReference>
<keyword evidence="11" id="KW-0805">Transcription regulation</keyword>
<dbReference type="FunFam" id="3.30.40.10:FF:000100">
    <property type="entry name" value="E3 ubiquitin-protein ligase RING2"/>
    <property type="match status" value="1"/>
</dbReference>
<dbReference type="InterPro" id="IPR032443">
    <property type="entry name" value="RAWUL"/>
</dbReference>
<protein>
    <recommendedName>
        <fullName evidence="4">RING-type E3 ubiquitin transferase</fullName>
        <ecNumber evidence="4">2.3.2.27</ecNumber>
    </recommendedName>
</protein>
<keyword evidence="10" id="KW-0862">Zinc</keyword>
<evidence type="ECO:0000256" key="12">
    <source>
        <dbReference type="ARBA" id="ARBA00023163"/>
    </source>
</evidence>
<dbReference type="InterPro" id="IPR042741">
    <property type="entry name" value="RING1_RING-HC"/>
</dbReference>
<dbReference type="PROSITE" id="PS00518">
    <property type="entry name" value="ZF_RING_1"/>
    <property type="match status" value="1"/>
</dbReference>
<keyword evidence="12" id="KW-0804">Transcription</keyword>
<evidence type="ECO:0000256" key="2">
    <source>
        <dbReference type="ARBA" id="ARBA00004123"/>
    </source>
</evidence>
<dbReference type="FunFam" id="3.10.20.90:FF:000219">
    <property type="entry name" value="E3 ubiquitin-protein ligase RING1"/>
    <property type="match status" value="1"/>
</dbReference>
<dbReference type="GO" id="GO:0016567">
    <property type="term" value="P:protein ubiquitination"/>
    <property type="evidence" value="ECO:0007669"/>
    <property type="project" value="UniProtKB-UniPathway"/>
</dbReference>
<keyword evidence="13" id="KW-0539">Nucleus</keyword>
<dbReference type="OrthoDB" id="337575at2759"/>
<dbReference type="Pfam" id="PF16207">
    <property type="entry name" value="RAWUL"/>
    <property type="match status" value="1"/>
</dbReference>
<dbReference type="InterPro" id="IPR001841">
    <property type="entry name" value="Znf_RING"/>
</dbReference>
<feature type="domain" description="RING-type" evidence="16">
    <location>
        <begin position="47"/>
        <end position="87"/>
    </location>
</feature>
<evidence type="ECO:0000259" key="16">
    <source>
        <dbReference type="PROSITE" id="PS50089"/>
    </source>
</evidence>
<evidence type="ECO:0000256" key="10">
    <source>
        <dbReference type="ARBA" id="ARBA00022833"/>
    </source>
</evidence>
<dbReference type="GO" id="GO:0031519">
    <property type="term" value="C:PcG protein complex"/>
    <property type="evidence" value="ECO:0007669"/>
    <property type="project" value="TreeGrafter"/>
</dbReference>
<evidence type="ECO:0000256" key="4">
    <source>
        <dbReference type="ARBA" id="ARBA00012483"/>
    </source>
</evidence>
<evidence type="ECO:0000256" key="8">
    <source>
        <dbReference type="ARBA" id="ARBA00022771"/>
    </source>
</evidence>
<evidence type="ECO:0000256" key="1">
    <source>
        <dbReference type="ARBA" id="ARBA00000900"/>
    </source>
</evidence>
<dbReference type="PANTHER" id="PTHR46076:SF3">
    <property type="entry name" value="E3 UBIQUITIN-PROTEIN LIGASE RING1"/>
    <property type="match status" value="1"/>
</dbReference>
<evidence type="ECO:0000256" key="7">
    <source>
        <dbReference type="ARBA" id="ARBA00022723"/>
    </source>
</evidence>
<evidence type="ECO:0000256" key="3">
    <source>
        <dbReference type="ARBA" id="ARBA00004906"/>
    </source>
</evidence>
<dbReference type="SUPFAM" id="SSF57850">
    <property type="entry name" value="RING/U-box"/>
    <property type="match status" value="1"/>
</dbReference>
<keyword evidence="6" id="KW-0808">Transferase</keyword>
<evidence type="ECO:0000256" key="15">
    <source>
        <dbReference type="SAM" id="MobiDB-lite"/>
    </source>
</evidence>
<feature type="region of interest" description="Disordered" evidence="15">
    <location>
        <begin position="147"/>
        <end position="184"/>
    </location>
</feature>
<dbReference type="UniPathway" id="UPA00143"/>